<accession>A0A7G1HU48</accession>
<evidence type="ECO:0000313" key="4">
    <source>
        <dbReference type="Proteomes" id="UP000594042"/>
    </source>
</evidence>
<feature type="domain" description="DUF2520" evidence="2">
    <location>
        <begin position="125"/>
        <end position="249"/>
    </location>
</feature>
<dbReference type="AlphaFoldDB" id="A0A7G1HU48"/>
<dbReference type="InterPro" id="IPR018931">
    <property type="entry name" value="DUF2520"/>
</dbReference>
<evidence type="ECO:0000259" key="2">
    <source>
        <dbReference type="Pfam" id="PF10728"/>
    </source>
</evidence>
<proteinExistence type="predicted"/>
<gene>
    <name evidence="3" type="ORF">Cop2CBH44_08960</name>
</gene>
<reference evidence="4" key="1">
    <citation type="submission" date="2020-07" db="EMBL/GenBank/DDBJ databases">
        <title>Complete genome sequencing of Coprobacter sp. strain 2CBH44.</title>
        <authorList>
            <person name="Sakamoto M."/>
            <person name="Murakami T."/>
            <person name="Mori H."/>
        </authorList>
    </citation>
    <scope>NUCLEOTIDE SEQUENCE [LARGE SCALE GENOMIC DNA]</scope>
    <source>
        <strain evidence="4">2CBH44</strain>
    </source>
</reference>
<dbReference type="Proteomes" id="UP000594042">
    <property type="component" value="Chromosome"/>
</dbReference>
<dbReference type="Gene3D" id="3.40.50.720">
    <property type="entry name" value="NAD(P)-binding Rossmann-like Domain"/>
    <property type="match status" value="1"/>
</dbReference>
<dbReference type="InterPro" id="IPR028939">
    <property type="entry name" value="P5C_Rdtase_cat_N"/>
</dbReference>
<evidence type="ECO:0008006" key="5">
    <source>
        <dbReference type="Google" id="ProtNLM"/>
    </source>
</evidence>
<dbReference type="SUPFAM" id="SSF51735">
    <property type="entry name" value="NAD(P)-binding Rossmann-fold domains"/>
    <property type="match status" value="1"/>
</dbReference>
<feature type="domain" description="Pyrroline-5-carboxylate reductase catalytic N-terminal" evidence="1">
    <location>
        <begin position="3"/>
        <end position="80"/>
    </location>
</feature>
<evidence type="ECO:0000313" key="3">
    <source>
        <dbReference type="EMBL" id="BCI62543.1"/>
    </source>
</evidence>
<evidence type="ECO:0000259" key="1">
    <source>
        <dbReference type="Pfam" id="PF03807"/>
    </source>
</evidence>
<dbReference type="Pfam" id="PF10728">
    <property type="entry name" value="DUF2520"/>
    <property type="match status" value="1"/>
</dbReference>
<dbReference type="InterPro" id="IPR037108">
    <property type="entry name" value="TM1727-like_C_sf"/>
</dbReference>
<keyword evidence="4" id="KW-1185">Reference proteome</keyword>
<organism evidence="3 4">
    <name type="scientific">Coprobacter secundus subsp. similis</name>
    <dbReference type="NCBI Taxonomy" id="2751153"/>
    <lineage>
        <taxon>Bacteria</taxon>
        <taxon>Pseudomonadati</taxon>
        <taxon>Bacteroidota</taxon>
        <taxon>Bacteroidia</taxon>
        <taxon>Bacteroidales</taxon>
        <taxon>Barnesiellaceae</taxon>
        <taxon>Coprobacter</taxon>
    </lineage>
</organism>
<dbReference type="SUPFAM" id="SSF48179">
    <property type="entry name" value="6-phosphogluconate dehydrogenase C-terminal domain-like"/>
    <property type="match status" value="1"/>
</dbReference>
<dbReference type="PANTHER" id="PTHR40459:SF1">
    <property type="entry name" value="CONSERVED HYPOTHETICAL ALANINE AND LEUCINE RICH PROTEIN"/>
    <property type="match status" value="1"/>
</dbReference>
<dbReference type="KEGG" id="copr:Cop2CBH44_08960"/>
<dbReference type="PANTHER" id="PTHR40459">
    <property type="entry name" value="CONSERVED HYPOTHETICAL ALANINE AND LEUCINE RICH PROTEIN"/>
    <property type="match status" value="1"/>
</dbReference>
<name>A0A7G1HU48_9BACT</name>
<dbReference type="Gene3D" id="1.10.1040.20">
    <property type="entry name" value="ProC-like, C-terminal domain"/>
    <property type="match status" value="1"/>
</dbReference>
<dbReference type="EMBL" id="AP023322">
    <property type="protein sequence ID" value="BCI62543.1"/>
    <property type="molecule type" value="Genomic_DNA"/>
</dbReference>
<dbReference type="InterPro" id="IPR008927">
    <property type="entry name" value="6-PGluconate_DH-like_C_sf"/>
</dbReference>
<dbReference type="InterPro" id="IPR036291">
    <property type="entry name" value="NAD(P)-bd_dom_sf"/>
</dbReference>
<dbReference type="Pfam" id="PF03807">
    <property type="entry name" value="F420_oxidored"/>
    <property type="match status" value="1"/>
</dbReference>
<protein>
    <recommendedName>
        <fullName evidence="5">DUF2520 domain-containing protein</fullName>
    </recommendedName>
</protein>
<sequence length="262" mass="29410">MVKVIFIGAGNLATHLSVAMQNKQYEIIQVFSRSNESASQLGQVLGVPYTTDITSVKDNADLYIFSLKDTALKETVARLKPNTALWVHTAGSVPMNIFEGYIRRYGVLYPLQTFSKTRSIDISTTPFFIEASAPEDLKLLSDIAHSLATKVTITTSEQRKYLHLSAVFACNFTNHMYAIANNILKQQGLSFDVLLPLIDETATKIHEMNPIKAQTGPAVRYDENVMQAQQELLSDSIEKEIYHLISKNIHKFSQTDHEQNKL</sequence>
<dbReference type="RefSeq" id="WP_021929460.1">
    <property type="nucleotide sequence ID" value="NZ_AP023322.1"/>
</dbReference>